<dbReference type="EMBL" id="FNGY01000013">
    <property type="protein sequence ID" value="SDO29273.1"/>
    <property type="molecule type" value="Genomic_DNA"/>
</dbReference>
<dbReference type="Pfam" id="PF04773">
    <property type="entry name" value="FecR"/>
    <property type="match status" value="1"/>
</dbReference>
<evidence type="ECO:0000259" key="2">
    <source>
        <dbReference type="Pfam" id="PF04773"/>
    </source>
</evidence>
<dbReference type="Gene3D" id="3.55.50.30">
    <property type="match status" value="1"/>
</dbReference>
<dbReference type="InterPro" id="IPR006860">
    <property type="entry name" value="FecR"/>
</dbReference>
<dbReference type="Pfam" id="PF16344">
    <property type="entry name" value="FecR_C"/>
    <property type="match status" value="1"/>
</dbReference>
<keyword evidence="5" id="KW-1185">Reference proteome</keyword>
<reference evidence="5" key="1">
    <citation type="submission" date="2016-10" db="EMBL/GenBank/DDBJ databases">
        <authorList>
            <person name="Varghese N."/>
            <person name="Submissions S."/>
        </authorList>
    </citation>
    <scope>NUCLEOTIDE SEQUENCE [LARGE SCALE GENOMIC DNA]</scope>
    <source>
        <strain evidence="5">DSM 19110</strain>
    </source>
</reference>
<dbReference type="InterPro" id="IPR012373">
    <property type="entry name" value="Ferrdict_sens_TM"/>
</dbReference>
<keyword evidence="1" id="KW-0472">Membrane</keyword>
<keyword evidence="1" id="KW-1133">Transmembrane helix</keyword>
<feature type="domain" description="Protein FecR C-terminal" evidence="3">
    <location>
        <begin position="276"/>
        <end position="343"/>
    </location>
</feature>
<organism evidence="4 5">
    <name type="scientific">Pedobacter steynii</name>
    <dbReference type="NCBI Taxonomy" id="430522"/>
    <lineage>
        <taxon>Bacteria</taxon>
        <taxon>Pseudomonadati</taxon>
        <taxon>Bacteroidota</taxon>
        <taxon>Sphingobacteriia</taxon>
        <taxon>Sphingobacteriales</taxon>
        <taxon>Sphingobacteriaceae</taxon>
        <taxon>Pedobacter</taxon>
    </lineage>
</organism>
<dbReference type="InterPro" id="IPR032508">
    <property type="entry name" value="FecR_C"/>
</dbReference>
<dbReference type="Proteomes" id="UP000183200">
    <property type="component" value="Unassembled WGS sequence"/>
</dbReference>
<feature type="domain" description="FecR protein" evidence="2">
    <location>
        <begin position="111"/>
        <end position="207"/>
    </location>
</feature>
<accession>A0A1H0ID03</accession>
<gene>
    <name evidence="4" type="ORF">SAMN05421820_113116</name>
</gene>
<evidence type="ECO:0000313" key="5">
    <source>
        <dbReference type="Proteomes" id="UP000183200"/>
    </source>
</evidence>
<dbReference type="STRING" id="430522.BFS30_14200"/>
<keyword evidence="1" id="KW-0812">Transmembrane</keyword>
<name>A0A1H0ID03_9SPHI</name>
<dbReference type="PIRSF" id="PIRSF018266">
    <property type="entry name" value="FecR"/>
    <property type="match status" value="1"/>
</dbReference>
<dbReference type="PANTHER" id="PTHR30273:SF2">
    <property type="entry name" value="PROTEIN FECR"/>
    <property type="match status" value="1"/>
</dbReference>
<protein>
    <recommendedName>
        <fullName evidence="6">Ferric-dicitrate binding protein FerR, regulates iron transport through sigma-19</fullName>
    </recommendedName>
</protein>
<dbReference type="GO" id="GO:0016989">
    <property type="term" value="F:sigma factor antagonist activity"/>
    <property type="evidence" value="ECO:0007669"/>
    <property type="project" value="TreeGrafter"/>
</dbReference>
<dbReference type="PANTHER" id="PTHR30273">
    <property type="entry name" value="PERIPLASMIC SIGNAL SENSOR AND SIGMA FACTOR ACTIVATOR FECR-RELATED"/>
    <property type="match status" value="1"/>
</dbReference>
<dbReference type="AlphaFoldDB" id="A0A1H0ID03"/>
<evidence type="ECO:0000259" key="3">
    <source>
        <dbReference type="Pfam" id="PF16344"/>
    </source>
</evidence>
<evidence type="ECO:0000256" key="1">
    <source>
        <dbReference type="SAM" id="Phobius"/>
    </source>
</evidence>
<feature type="transmembrane region" description="Helical" evidence="1">
    <location>
        <begin position="80"/>
        <end position="99"/>
    </location>
</feature>
<dbReference type="Gene3D" id="2.60.120.1440">
    <property type="match status" value="1"/>
</dbReference>
<sequence length="344" mass="39630">MANEATRPELEELDELMAIYPDSLHYEEVLKEIWSDSGEEKPLHNLHLNRLFEQHKLKFSEEFEPDVQEEALPAGWFKKYAGVFAIACSLFLICLAALFQLNKKAVDFDTEIVSGKGMRKKITLPDGTLVWLNADSKLSYDSDLDEKERRLVHLVGEAFFDVAHRKNRPFIVQTNKISIKVLGTAFNVKAYDLDQVSEATLLRGSIELSVNNRSQQKILLKPSEKFALTENRKTSKDKQARLRDSDDLTLKIENIAPVRIAGQDYIEETSWKDDVLVFKNESFEELKPKLERWFNVQIEIGGNVPKSYRFTGIFKNEDIKEALTAMQLIKPFHFNLKADDVIIY</sequence>
<evidence type="ECO:0000313" key="4">
    <source>
        <dbReference type="EMBL" id="SDO29273.1"/>
    </source>
</evidence>
<proteinExistence type="predicted"/>
<evidence type="ECO:0008006" key="6">
    <source>
        <dbReference type="Google" id="ProtNLM"/>
    </source>
</evidence>